<keyword evidence="3" id="KW-1185">Reference proteome</keyword>
<comment type="caution">
    <text evidence="2">The sequence shown here is derived from an EMBL/GenBank/DDBJ whole genome shotgun (WGS) entry which is preliminary data.</text>
</comment>
<dbReference type="PANTHER" id="PTHR34180:SF1">
    <property type="entry name" value="BETA-ALANYL-DOPAMINE_CARCININE HYDROLASE"/>
    <property type="match status" value="1"/>
</dbReference>
<dbReference type="PANTHER" id="PTHR34180">
    <property type="entry name" value="PEPTIDASE C45"/>
    <property type="match status" value="1"/>
</dbReference>
<name>A0A9X2PC81_9HYPH</name>
<gene>
    <name evidence="2" type="ORF">NVS89_06535</name>
</gene>
<dbReference type="NCBIfam" id="NF040521">
    <property type="entry name" value="C45_proenzyme"/>
    <property type="match status" value="1"/>
</dbReference>
<accession>A0A9X2PC81</accession>
<evidence type="ECO:0000313" key="2">
    <source>
        <dbReference type="EMBL" id="MCS0494749.1"/>
    </source>
</evidence>
<sequence>MAPIQQQMPVLDVGEDPFERGETHGRVFAASVASNLETYLRRFEASGLDRDAARAEGARWLAAMQRQNADYCAEMAGIAKGSERSEAEIALLNARYELAFTLFGKDAQAREDLLSVGPDGCTTFGLLPEVAANGHTWLGQNWDWLEGVHGHCLVLRATRRHAPSFLCLTEAGIAGGKMGVNECGVGLVENGLASSRDGANPFQKPFHMRCREVLDAGRFDDALRPILDTKRTCSANFVVGHADGEIIDIETSPDHVTYLYPDGGIVTHSNHFVGTGHGESQMEKVGPSTLFRAARLKRLLAMKGGKLAPDDMQAAARDTFGAPNGICRSPDPRLPEAKRTMTAASVLIDLGARTMHVANGPPTDFAYHPVPLDPRG</sequence>
<dbReference type="InterPro" id="IPR047794">
    <property type="entry name" value="C45_proenzyme-like"/>
</dbReference>
<dbReference type="InterPro" id="IPR005079">
    <property type="entry name" value="Peptidase_C45_hydrolase"/>
</dbReference>
<proteinExistence type="predicted"/>
<dbReference type="Proteomes" id="UP001151088">
    <property type="component" value="Unassembled WGS sequence"/>
</dbReference>
<dbReference type="Gene3D" id="3.60.60.10">
    <property type="entry name" value="Penicillin V Acylase, Chain A"/>
    <property type="match status" value="1"/>
</dbReference>
<dbReference type="Gene3D" id="1.10.10.2120">
    <property type="match status" value="1"/>
</dbReference>
<dbReference type="AlphaFoldDB" id="A0A9X2PC81"/>
<evidence type="ECO:0000313" key="3">
    <source>
        <dbReference type="Proteomes" id="UP001151088"/>
    </source>
</evidence>
<dbReference type="Pfam" id="PF03417">
    <property type="entry name" value="AAT"/>
    <property type="match status" value="1"/>
</dbReference>
<evidence type="ECO:0000259" key="1">
    <source>
        <dbReference type="Pfam" id="PF03417"/>
    </source>
</evidence>
<protein>
    <submittedName>
        <fullName evidence="2">C45 family peptidase</fullName>
    </submittedName>
</protein>
<dbReference type="RefSeq" id="WP_258731783.1">
    <property type="nucleotide sequence ID" value="NZ_JANTHZ010000002.1"/>
</dbReference>
<dbReference type="InterPro" id="IPR047801">
    <property type="entry name" value="Peptidase_C45"/>
</dbReference>
<dbReference type="EMBL" id="JANTHZ010000002">
    <property type="protein sequence ID" value="MCS0494749.1"/>
    <property type="molecule type" value="Genomic_DNA"/>
</dbReference>
<reference evidence="2" key="1">
    <citation type="submission" date="2022-08" db="EMBL/GenBank/DDBJ databases">
        <authorList>
            <person name="Li F."/>
        </authorList>
    </citation>
    <scope>NUCLEOTIDE SEQUENCE</scope>
    <source>
        <strain evidence="2">MQZ15Z-1</strain>
    </source>
</reference>
<feature type="domain" description="Peptidase C45 hydrolase" evidence="1">
    <location>
        <begin position="134"/>
        <end position="358"/>
    </location>
</feature>
<organism evidence="2 3">
    <name type="scientific">Ancylobacter mangrovi</name>
    <dbReference type="NCBI Taxonomy" id="2972472"/>
    <lineage>
        <taxon>Bacteria</taxon>
        <taxon>Pseudomonadati</taxon>
        <taxon>Pseudomonadota</taxon>
        <taxon>Alphaproteobacteria</taxon>
        <taxon>Hyphomicrobiales</taxon>
        <taxon>Xanthobacteraceae</taxon>
        <taxon>Ancylobacter</taxon>
    </lineage>
</organism>